<dbReference type="AlphaFoldDB" id="A0AAD1ZXN6"/>
<sequence length="223" mass="25726">MESSLDTDGIMLPQDIENLFFRASGLRGCLLDECPIPNSVRECEICEEDKIECIMRLEEAFSWVPFQSLETLSLRALPNLIGLFKWEAVVPLPPGTFSCLRELCIEVCGKIKKLFPQSLVHNFHNLQSLFVSKCVQMEEIIEDDNNEGADITLPMLKELYLYKLPQLKSICKGKMICDNIEDIHLDRIKNIKKLPLYLPFLNGQLSPPLRLRTIEIDERDKEW</sequence>
<dbReference type="EMBL" id="OU503050">
    <property type="protein sequence ID" value="CAI9777617.1"/>
    <property type="molecule type" value="Genomic_DNA"/>
</dbReference>
<feature type="domain" description="Disease resistance protein At4g27190-like leucine-rich repeats" evidence="2">
    <location>
        <begin position="86"/>
        <end position="186"/>
    </location>
</feature>
<dbReference type="InterPro" id="IPR032675">
    <property type="entry name" value="LRR_dom_sf"/>
</dbReference>
<dbReference type="InterPro" id="IPR057135">
    <property type="entry name" value="At4g27190-like_LRR"/>
</dbReference>
<evidence type="ECO:0000256" key="1">
    <source>
        <dbReference type="ARBA" id="ARBA00022821"/>
    </source>
</evidence>
<dbReference type="Proteomes" id="UP000834106">
    <property type="component" value="Chromosome 15"/>
</dbReference>
<organism evidence="3 4">
    <name type="scientific">Fraxinus pennsylvanica</name>
    <dbReference type="NCBI Taxonomy" id="56036"/>
    <lineage>
        <taxon>Eukaryota</taxon>
        <taxon>Viridiplantae</taxon>
        <taxon>Streptophyta</taxon>
        <taxon>Embryophyta</taxon>
        <taxon>Tracheophyta</taxon>
        <taxon>Spermatophyta</taxon>
        <taxon>Magnoliopsida</taxon>
        <taxon>eudicotyledons</taxon>
        <taxon>Gunneridae</taxon>
        <taxon>Pentapetalae</taxon>
        <taxon>asterids</taxon>
        <taxon>lamiids</taxon>
        <taxon>Lamiales</taxon>
        <taxon>Oleaceae</taxon>
        <taxon>Oleeae</taxon>
        <taxon>Fraxinus</taxon>
    </lineage>
</organism>
<dbReference type="PANTHER" id="PTHR33463:SF187">
    <property type="entry name" value="AND NB-ARC DOMAIN DISEASE RESISTANCE PROTEIN, PUTATIVE-RELATED"/>
    <property type="match status" value="1"/>
</dbReference>
<evidence type="ECO:0000259" key="2">
    <source>
        <dbReference type="Pfam" id="PF23247"/>
    </source>
</evidence>
<reference evidence="3" key="1">
    <citation type="submission" date="2023-05" db="EMBL/GenBank/DDBJ databases">
        <authorList>
            <person name="Huff M."/>
        </authorList>
    </citation>
    <scope>NUCLEOTIDE SEQUENCE</scope>
</reference>
<keyword evidence="4" id="KW-1185">Reference proteome</keyword>
<dbReference type="Pfam" id="PF23247">
    <property type="entry name" value="LRR_RPS2"/>
    <property type="match status" value="1"/>
</dbReference>
<proteinExistence type="predicted"/>
<protein>
    <recommendedName>
        <fullName evidence="2">Disease resistance protein At4g27190-like leucine-rich repeats domain-containing protein</fullName>
    </recommendedName>
</protein>
<gene>
    <name evidence="3" type="ORF">FPE_LOCUS25047</name>
</gene>
<evidence type="ECO:0000313" key="4">
    <source>
        <dbReference type="Proteomes" id="UP000834106"/>
    </source>
</evidence>
<dbReference type="SUPFAM" id="SSF52058">
    <property type="entry name" value="L domain-like"/>
    <property type="match status" value="1"/>
</dbReference>
<dbReference type="PANTHER" id="PTHR33463">
    <property type="entry name" value="NB-ARC DOMAIN-CONTAINING PROTEIN-RELATED"/>
    <property type="match status" value="1"/>
</dbReference>
<accession>A0AAD1ZXN6</accession>
<name>A0AAD1ZXN6_9LAMI</name>
<dbReference type="InterPro" id="IPR050905">
    <property type="entry name" value="Plant_NBS-LRR"/>
</dbReference>
<evidence type="ECO:0000313" key="3">
    <source>
        <dbReference type="EMBL" id="CAI9777617.1"/>
    </source>
</evidence>
<keyword evidence="1" id="KW-0611">Plant defense</keyword>
<dbReference type="Gene3D" id="3.80.10.10">
    <property type="entry name" value="Ribonuclease Inhibitor"/>
    <property type="match status" value="1"/>
</dbReference>